<evidence type="ECO:0000313" key="7">
    <source>
        <dbReference type="EnsemblFungi" id="PTTG_06126-t43_1-p1"/>
    </source>
</evidence>
<evidence type="ECO:0000256" key="4">
    <source>
        <dbReference type="ARBA" id="ARBA00023242"/>
    </source>
</evidence>
<evidence type="ECO:0000313" key="6">
    <source>
        <dbReference type="EMBL" id="OAV92404.1"/>
    </source>
</evidence>
<protein>
    <recommendedName>
        <fullName evidence="2">DNA polymerase delta subunit 3</fullName>
    </recommendedName>
</protein>
<keyword evidence="3" id="KW-0235">DNA replication</keyword>
<evidence type="ECO:0000256" key="2">
    <source>
        <dbReference type="ARBA" id="ARBA00017589"/>
    </source>
</evidence>
<keyword evidence="4" id="KW-0539">Nucleus</keyword>
<evidence type="ECO:0000313" key="8">
    <source>
        <dbReference type="Proteomes" id="UP000005240"/>
    </source>
</evidence>
<keyword evidence="8" id="KW-1185">Reference proteome</keyword>
<feature type="compositionally biased region" description="Polar residues" evidence="5">
    <location>
        <begin position="410"/>
        <end position="428"/>
    </location>
</feature>
<evidence type="ECO:0000256" key="3">
    <source>
        <dbReference type="ARBA" id="ARBA00022705"/>
    </source>
</evidence>
<reference evidence="6" key="1">
    <citation type="submission" date="2009-11" db="EMBL/GenBank/DDBJ databases">
        <authorList>
            <consortium name="The Broad Institute Genome Sequencing Platform"/>
            <person name="Ward D."/>
            <person name="Feldgarden M."/>
            <person name="Earl A."/>
            <person name="Young S.K."/>
            <person name="Zeng Q."/>
            <person name="Koehrsen M."/>
            <person name="Alvarado L."/>
            <person name="Berlin A."/>
            <person name="Bochicchio J."/>
            <person name="Borenstein D."/>
            <person name="Chapman S.B."/>
            <person name="Chen Z."/>
            <person name="Engels R."/>
            <person name="Freedman E."/>
            <person name="Gellesch M."/>
            <person name="Goldberg J."/>
            <person name="Griggs A."/>
            <person name="Gujja S."/>
            <person name="Heilman E."/>
            <person name="Heiman D."/>
            <person name="Hepburn T."/>
            <person name="Howarth C."/>
            <person name="Jen D."/>
            <person name="Larson L."/>
            <person name="Lewis B."/>
            <person name="Mehta T."/>
            <person name="Park D."/>
            <person name="Pearson M."/>
            <person name="Roberts A."/>
            <person name="Saif S."/>
            <person name="Shea T."/>
            <person name="Shenoy N."/>
            <person name="Sisk P."/>
            <person name="Stolte C."/>
            <person name="Sykes S."/>
            <person name="Thomson T."/>
            <person name="Walk T."/>
            <person name="White J."/>
            <person name="Yandava C."/>
            <person name="Izard J."/>
            <person name="Baranova O.V."/>
            <person name="Blanton J.M."/>
            <person name="Tanner A.C."/>
            <person name="Dewhirst F.E."/>
            <person name="Haas B."/>
            <person name="Nusbaum C."/>
            <person name="Birren B."/>
        </authorList>
    </citation>
    <scope>NUCLEOTIDE SEQUENCE [LARGE SCALE GENOMIC DNA]</scope>
    <source>
        <strain evidence="6">1-1 BBBD Race 1</strain>
    </source>
</reference>
<dbReference type="EMBL" id="ADAS02000064">
    <property type="protein sequence ID" value="OAV92404.1"/>
    <property type="molecule type" value="Genomic_DNA"/>
</dbReference>
<dbReference type="EnsemblFungi" id="PTTG_06126-t43_1">
    <property type="protein sequence ID" value="PTTG_06126-t43_1-p1"/>
    <property type="gene ID" value="PTTG_06126"/>
</dbReference>
<feature type="compositionally biased region" description="Basic and acidic residues" evidence="5">
    <location>
        <begin position="304"/>
        <end position="316"/>
    </location>
</feature>
<accession>A0A180GIP1</accession>
<dbReference type="Pfam" id="PF09507">
    <property type="entry name" value="CDC27"/>
    <property type="match status" value="1"/>
</dbReference>
<dbReference type="InterPro" id="IPR041913">
    <property type="entry name" value="POLD3_sf"/>
</dbReference>
<dbReference type="InterPro" id="IPR019038">
    <property type="entry name" value="POLD3"/>
</dbReference>
<feature type="compositionally biased region" description="Polar residues" evidence="5">
    <location>
        <begin position="212"/>
        <end position="221"/>
    </location>
</feature>
<dbReference type="VEuPathDB" id="FungiDB:PTTG_06126"/>
<feature type="compositionally biased region" description="Low complexity" evidence="5">
    <location>
        <begin position="193"/>
        <end position="205"/>
    </location>
</feature>
<reference evidence="7" key="4">
    <citation type="submission" date="2025-05" db="UniProtKB">
        <authorList>
            <consortium name="EnsemblFungi"/>
        </authorList>
    </citation>
    <scope>IDENTIFICATION</scope>
    <source>
        <strain evidence="7">isolate 1-1 / race 1 (BBBD)</strain>
    </source>
</reference>
<dbReference type="Proteomes" id="UP000005240">
    <property type="component" value="Unassembled WGS sequence"/>
</dbReference>
<evidence type="ECO:0000256" key="1">
    <source>
        <dbReference type="ARBA" id="ARBA00004123"/>
    </source>
</evidence>
<evidence type="ECO:0000256" key="5">
    <source>
        <dbReference type="SAM" id="MobiDB-lite"/>
    </source>
</evidence>
<feature type="compositionally biased region" description="Acidic residues" evidence="5">
    <location>
        <begin position="317"/>
        <end position="326"/>
    </location>
</feature>
<reference evidence="7 8" key="3">
    <citation type="journal article" date="2017" name="G3 (Bethesda)">
        <title>Comparative analysis highlights variable genome content of wheat rusts and divergence of the mating loci.</title>
        <authorList>
            <person name="Cuomo C.A."/>
            <person name="Bakkeren G."/>
            <person name="Khalil H.B."/>
            <person name="Panwar V."/>
            <person name="Joly D."/>
            <person name="Linning R."/>
            <person name="Sakthikumar S."/>
            <person name="Song X."/>
            <person name="Adiconis X."/>
            <person name="Fan L."/>
            <person name="Goldberg J.M."/>
            <person name="Levin J.Z."/>
            <person name="Young S."/>
            <person name="Zeng Q."/>
            <person name="Anikster Y."/>
            <person name="Bruce M."/>
            <person name="Wang M."/>
            <person name="Yin C."/>
            <person name="McCallum B."/>
            <person name="Szabo L.J."/>
            <person name="Hulbert S."/>
            <person name="Chen X."/>
            <person name="Fellers J.P."/>
        </authorList>
    </citation>
    <scope>NUCLEOTIDE SEQUENCE</scope>
    <source>
        <strain evidence="8">Isolate 1-1 / race 1 (BBBD)</strain>
        <strain evidence="7">isolate 1-1 / race 1 (BBBD)</strain>
    </source>
</reference>
<dbReference type="AlphaFoldDB" id="A0A180GIP1"/>
<proteinExistence type="predicted"/>
<feature type="compositionally biased region" description="Basic and acidic residues" evidence="5">
    <location>
        <begin position="280"/>
        <end position="289"/>
    </location>
</feature>
<reference evidence="6" key="2">
    <citation type="submission" date="2016-05" db="EMBL/GenBank/DDBJ databases">
        <title>Comparative analysis highlights variable genome content of wheat rusts and divergence of the mating loci.</title>
        <authorList>
            <person name="Cuomo C.A."/>
            <person name="Bakkeren G."/>
            <person name="Szabo L."/>
            <person name="Khalil H."/>
            <person name="Joly D."/>
            <person name="Goldberg J."/>
            <person name="Young S."/>
            <person name="Zeng Q."/>
            <person name="Fellers J."/>
        </authorList>
    </citation>
    <scope>NUCLEOTIDE SEQUENCE [LARGE SCALE GENOMIC DNA]</scope>
    <source>
        <strain evidence="6">1-1 BBBD Race 1</strain>
    </source>
</reference>
<dbReference type="PANTHER" id="PTHR17598">
    <property type="entry name" value="DNA POLYMERASE DELTA SUBUNIT 3"/>
    <property type="match status" value="1"/>
</dbReference>
<dbReference type="Gene3D" id="3.90.1030.20">
    <property type="entry name" value="DNA polymerase delta, p66 (Cdc27) subunit, wHTH domain"/>
    <property type="match status" value="1"/>
</dbReference>
<feature type="compositionally biased region" description="Basic and acidic residues" evidence="5">
    <location>
        <begin position="349"/>
        <end position="373"/>
    </location>
</feature>
<dbReference type="GO" id="GO:0006271">
    <property type="term" value="P:DNA strand elongation involved in DNA replication"/>
    <property type="evidence" value="ECO:0007669"/>
    <property type="project" value="TreeGrafter"/>
</dbReference>
<feature type="region of interest" description="Disordered" evidence="5">
    <location>
        <begin position="129"/>
        <end position="428"/>
    </location>
</feature>
<organism evidence="6">
    <name type="scientific">Puccinia triticina (isolate 1-1 / race 1 (BBBD))</name>
    <name type="common">Brown leaf rust fungus</name>
    <dbReference type="NCBI Taxonomy" id="630390"/>
    <lineage>
        <taxon>Eukaryota</taxon>
        <taxon>Fungi</taxon>
        <taxon>Dikarya</taxon>
        <taxon>Basidiomycota</taxon>
        <taxon>Pucciniomycotina</taxon>
        <taxon>Pucciniomycetes</taxon>
        <taxon>Pucciniales</taxon>
        <taxon>Pucciniaceae</taxon>
        <taxon>Puccinia</taxon>
    </lineage>
</organism>
<feature type="compositionally biased region" description="Basic and acidic residues" evidence="5">
    <location>
        <begin position="236"/>
        <end position="255"/>
    </location>
</feature>
<name>A0A180GIP1_PUCT1</name>
<feature type="compositionally biased region" description="Basic residues" evidence="5">
    <location>
        <begin position="290"/>
        <end position="303"/>
    </location>
</feature>
<sequence length="428" mass="47216">METVDVQLVQKWIRQQIMFDQATVTYRDLATEAACGIDRARQLLEEFCGSEDAKRLKVEPTYLIFGADKKPVAESIKTSKVERARASELEEFKSKFDSVSYVQIYSISATQAPDPNLLKSYTEARISLQPKSNKKLTTESSAKESKATDSESSRKQAEPKSLGSKRNEADDAKKPASSKPNKRKESVDSVQEKPATTAKTTQTKLNAKKPTKASTDNNGNADSECEVLPTVPAKRPATEADHRKSSADKKSKTDSPRTTTAKEPSKKAKGDEEQQDEEVSTSKEPSERKRVTKTRLVKKKKIVRVKDKKGYRVNREEVEEVEETYTDWESASPPASPPPTSSKKNIKKVKMDTTPETSSKGDRKDAAKTDKGKTTTPADPAPASKPPSQSLPAAKNPPPNPPTKKKPGSTAKQQPKEQSNITSFFKKA</sequence>
<feature type="compositionally biased region" description="Basic and acidic residues" evidence="5">
    <location>
        <begin position="263"/>
        <end position="272"/>
    </location>
</feature>
<gene>
    <name evidence="6" type="ORF">PTTG_06126</name>
</gene>
<dbReference type="GO" id="GO:1904161">
    <property type="term" value="P:DNA synthesis involved in UV-damage excision repair"/>
    <property type="evidence" value="ECO:0007669"/>
    <property type="project" value="TreeGrafter"/>
</dbReference>
<comment type="subcellular location">
    <subcellularLocation>
        <location evidence="1">Nucleus</location>
    </subcellularLocation>
</comment>
<dbReference type="GO" id="GO:0043625">
    <property type="term" value="C:delta DNA polymerase complex"/>
    <property type="evidence" value="ECO:0007669"/>
    <property type="project" value="InterPro"/>
</dbReference>
<feature type="compositionally biased region" description="Basic and acidic residues" evidence="5">
    <location>
        <begin position="165"/>
        <end position="174"/>
    </location>
</feature>
<dbReference type="PANTHER" id="PTHR17598:SF13">
    <property type="entry name" value="DNA POLYMERASE DELTA SUBUNIT 3"/>
    <property type="match status" value="1"/>
</dbReference>
<dbReference type="OrthoDB" id="514823at2759"/>
<feature type="compositionally biased region" description="Basic and acidic residues" evidence="5">
    <location>
        <begin position="141"/>
        <end position="158"/>
    </location>
</feature>
<dbReference type="GO" id="GO:0003887">
    <property type="term" value="F:DNA-directed DNA polymerase activity"/>
    <property type="evidence" value="ECO:0007669"/>
    <property type="project" value="TreeGrafter"/>
</dbReference>
<dbReference type="GO" id="GO:0006297">
    <property type="term" value="P:nucleotide-excision repair, DNA gap filling"/>
    <property type="evidence" value="ECO:0007669"/>
    <property type="project" value="TreeGrafter"/>
</dbReference>